<dbReference type="GO" id="GO:1904680">
    <property type="term" value="F:peptide transmembrane transporter activity"/>
    <property type="evidence" value="ECO:0007669"/>
    <property type="project" value="TreeGrafter"/>
</dbReference>
<evidence type="ECO:0000256" key="4">
    <source>
        <dbReference type="SAM" id="SignalP"/>
    </source>
</evidence>
<dbReference type="PANTHER" id="PTHR30290">
    <property type="entry name" value="PERIPLASMIC BINDING COMPONENT OF ABC TRANSPORTER"/>
    <property type="match status" value="1"/>
</dbReference>
<proteinExistence type="inferred from homology"/>
<comment type="similarity">
    <text evidence="2">Belongs to the bacterial solute-binding protein 5 family.</text>
</comment>
<organism evidence="6 7">
    <name type="scientific">Ferrovibrio terrae</name>
    <dbReference type="NCBI Taxonomy" id="2594003"/>
    <lineage>
        <taxon>Bacteria</taxon>
        <taxon>Pseudomonadati</taxon>
        <taxon>Pseudomonadota</taxon>
        <taxon>Alphaproteobacteria</taxon>
        <taxon>Rhodospirillales</taxon>
        <taxon>Rhodospirillaceae</taxon>
        <taxon>Ferrovibrio</taxon>
    </lineage>
</organism>
<protein>
    <submittedName>
        <fullName evidence="6">ABC transporter substrate-binding protein</fullName>
    </submittedName>
</protein>
<dbReference type="Pfam" id="PF00496">
    <property type="entry name" value="SBP_bac_5"/>
    <property type="match status" value="1"/>
</dbReference>
<dbReference type="OrthoDB" id="9803988at2"/>
<dbReference type="KEGG" id="fer:FNB15_02150"/>
<dbReference type="GO" id="GO:0015833">
    <property type="term" value="P:peptide transport"/>
    <property type="evidence" value="ECO:0007669"/>
    <property type="project" value="TreeGrafter"/>
</dbReference>
<dbReference type="Gene3D" id="3.10.105.10">
    <property type="entry name" value="Dipeptide-binding Protein, Domain 3"/>
    <property type="match status" value="1"/>
</dbReference>
<dbReference type="InterPro" id="IPR030678">
    <property type="entry name" value="Peptide/Ni-bd"/>
</dbReference>
<gene>
    <name evidence="6" type="ORF">FNB15_02150</name>
</gene>
<evidence type="ECO:0000313" key="7">
    <source>
        <dbReference type="Proteomes" id="UP000317496"/>
    </source>
</evidence>
<evidence type="ECO:0000259" key="5">
    <source>
        <dbReference type="Pfam" id="PF00496"/>
    </source>
</evidence>
<dbReference type="GO" id="GO:0042884">
    <property type="term" value="P:microcin transport"/>
    <property type="evidence" value="ECO:0007669"/>
    <property type="project" value="TreeGrafter"/>
</dbReference>
<reference evidence="6 7" key="1">
    <citation type="submission" date="2019-07" db="EMBL/GenBank/DDBJ databases">
        <title>Genome sequencing for Ferrovibrio sp. K5.</title>
        <authorList>
            <person name="Park S.-J."/>
        </authorList>
    </citation>
    <scope>NUCLEOTIDE SEQUENCE [LARGE SCALE GENOMIC DNA]</scope>
    <source>
        <strain evidence="6 7">K5</strain>
    </source>
</reference>
<dbReference type="CDD" id="cd08497">
    <property type="entry name" value="MbnE-like"/>
    <property type="match status" value="1"/>
</dbReference>
<name>A0A516GX92_9PROT</name>
<feature type="chain" id="PRO_5021756401" evidence="4">
    <location>
        <begin position="24"/>
        <end position="607"/>
    </location>
</feature>
<dbReference type="EMBL" id="CP041636">
    <property type="protein sequence ID" value="QDO96154.1"/>
    <property type="molecule type" value="Genomic_DNA"/>
</dbReference>
<dbReference type="RefSeq" id="WP_144067135.1">
    <property type="nucleotide sequence ID" value="NZ_CP041636.1"/>
</dbReference>
<keyword evidence="3 4" id="KW-0732">Signal</keyword>
<dbReference type="SUPFAM" id="SSF53850">
    <property type="entry name" value="Periplasmic binding protein-like II"/>
    <property type="match status" value="1"/>
</dbReference>
<dbReference type="PIRSF" id="PIRSF002741">
    <property type="entry name" value="MppA"/>
    <property type="match status" value="1"/>
</dbReference>
<evidence type="ECO:0000256" key="3">
    <source>
        <dbReference type="ARBA" id="ARBA00022729"/>
    </source>
</evidence>
<dbReference type="AlphaFoldDB" id="A0A516GX92"/>
<evidence type="ECO:0000256" key="2">
    <source>
        <dbReference type="ARBA" id="ARBA00005695"/>
    </source>
</evidence>
<dbReference type="InterPro" id="IPR000914">
    <property type="entry name" value="SBP_5_dom"/>
</dbReference>
<dbReference type="Proteomes" id="UP000317496">
    <property type="component" value="Chromosome"/>
</dbReference>
<accession>A0A516GX92</accession>
<comment type="subcellular location">
    <subcellularLocation>
        <location evidence="1">Periplasm</location>
    </subcellularLocation>
</comment>
<evidence type="ECO:0000256" key="1">
    <source>
        <dbReference type="ARBA" id="ARBA00004418"/>
    </source>
</evidence>
<evidence type="ECO:0000313" key="6">
    <source>
        <dbReference type="EMBL" id="QDO96154.1"/>
    </source>
</evidence>
<dbReference type="InterPro" id="IPR039424">
    <property type="entry name" value="SBP_5"/>
</dbReference>
<dbReference type="GO" id="GO:0030288">
    <property type="term" value="C:outer membrane-bounded periplasmic space"/>
    <property type="evidence" value="ECO:0007669"/>
    <property type="project" value="TreeGrafter"/>
</dbReference>
<dbReference type="Gene3D" id="3.40.190.10">
    <property type="entry name" value="Periplasmic binding protein-like II"/>
    <property type="match status" value="1"/>
</dbReference>
<dbReference type="PANTHER" id="PTHR30290:SF64">
    <property type="entry name" value="ABC TRANSPORTER PERIPLASMIC BINDING PROTEIN"/>
    <property type="match status" value="1"/>
</dbReference>
<feature type="domain" description="Solute-binding protein family 5" evidence="5">
    <location>
        <begin position="105"/>
        <end position="509"/>
    </location>
</feature>
<keyword evidence="7" id="KW-1185">Reference proteome</keyword>
<sequence length="607" mass="68289">MRSVLLPAALVALALSAPVAVQAQSGKVSHALTLGDAPKYPAGFTHLDYVNVNAPKGGELKLSTPAGFDSLNPFIPKGDEAPGLGMVYETLMSSPPDDDLSEYGLIAETVEVPGDLSWIVFNLRAEAKWANGKPITADDVAWSFEQIKLNGEPMLQHYYANVQKAEVLSPRKVKFHFSGAKNRELPQIMGQLPVLQKADWEKRGFDKVTLDKWEGSGPYRIESVEPNRTITYTRRNDWWAKDLPINKGRYNFDRIRYDVYRDQTVAREAFKSGQYDFRGENSAREWSVFYDFPAMTQGLAKKQEFKHERPGGIGGFIFNTRRDKFQDVRVRKALALAWDFEWYNKNMAYGAYYHPNSYFDNSEFAARGEPSPEELKLLEPLRDKLPREVFGPAWKAPSSDGSGQDRKNLREATRLLKEAGWEVKNGKLVNPKGEPFVLELLLRDATYERMGGPWVQALQRLGVTLNMRTVDSAQYVNRIRSFDFDVIYSGWGQSNSPGNEQRSYYTSAAADNPGGRNYAGIKNPAIDALVEAVVAAPSRAALIPAVRALDRALTWNWYIAPTLGHNADRIAYWDKFGMPEKNPKNGVDVMAWWVDPAKAAKLSNSRQ</sequence>
<dbReference type="GO" id="GO:0043190">
    <property type="term" value="C:ATP-binding cassette (ABC) transporter complex"/>
    <property type="evidence" value="ECO:0007669"/>
    <property type="project" value="InterPro"/>
</dbReference>
<feature type="signal peptide" evidence="4">
    <location>
        <begin position="1"/>
        <end position="23"/>
    </location>
</feature>